<evidence type="ECO:0000259" key="6">
    <source>
        <dbReference type="Pfam" id="PF08170"/>
    </source>
</evidence>
<reference evidence="8" key="1">
    <citation type="submission" date="2019-03" db="EMBL/GenBank/DDBJ databases">
        <title>Improved annotation for the trematode Fasciola hepatica.</title>
        <authorList>
            <person name="Choi Y.-J."/>
            <person name="Martin J."/>
            <person name="Mitreva M."/>
        </authorList>
    </citation>
    <scope>NUCLEOTIDE SEQUENCE [LARGE SCALE GENOMIC DNA]</scope>
</reference>
<accession>A0A4E0S383</accession>
<evidence type="ECO:0000256" key="2">
    <source>
        <dbReference type="ARBA" id="ARBA00022694"/>
    </source>
</evidence>
<feature type="compositionally biased region" description="Basic and acidic residues" evidence="4">
    <location>
        <begin position="540"/>
        <end position="549"/>
    </location>
</feature>
<sequence length="767" mass="86147">MNDHRLIDESRREFSCFNVVQLATARAAELAAFEASVNVLTVRATSKLQRLPVRLRRRAASHRINRLPRRLHRYSTLNGNLVTTVQVGTQKRTKLKSRRYRRRNLRLLALAARLAPFTDLETADEKEKRKPAWLPTHLWHAKRFHMVNRWGWRLPHAPNNKVFKACQAASKNGCLVVDMSYLTCLSVEGTEDAVANLVQQVFRENMQTTEVHEVPWGTLATETCGLLFTSPQRNVTDESIHFMGPTILGPARLLWSPENWPRPGYRCVYFWVHPAIASETRELLTLAVQRLVSSPPMSDCANALHIRVLTGQLCRLRLLGRQSHRLLGEILSPCVGTKPNSDWSVWKHMQTEFHQASLVPEGTVMLLQNCGDFRLNRPALKVRNRNWVALDPTESPTTMPAARPSSDIVSSIRSLLYDSHCERSPVTWGVMPHSGTHQDPIINKDQIGVDILLIRNGCASLSRDYPNCIGWDVVMSRSRFPVDDGTLLQGTLAARDLLIACVYRGAEVGGQRDLHRWATIGTHGRGHTEAFPQSLWPDTKAGRDSDAEARDNRLLRHNRLPVNLRPEYTLFGTANPFRAPWNELISEHASFLNTSVGLSRSEPPVLRSAVLLHGLVQPLLQGNKNVLTKLKGSATKCALLCQYLLLVHVQSIHRGVPEPCAIIYAPCDERDLKQHNTPQEKQRDSANNTVETIDNRIILGYVQEGGYDHSTGRGSGLGFISLAALIRSNMLLKSNTLRHGFSQVLLKNPKSTCIRIVHVSLVPSSTP</sequence>
<dbReference type="Gene3D" id="3.30.1360.120">
    <property type="entry name" value="Probable tRNA modification gtpase trme, domain 1"/>
    <property type="match status" value="1"/>
</dbReference>
<comment type="caution">
    <text evidence="8">The sequence shown here is derived from an EMBL/GenBank/DDBJ whole genome shotgun (WGS) entry which is preliminary data.</text>
</comment>
<dbReference type="InterPro" id="IPR012590">
    <property type="entry name" value="POPLD_dom"/>
</dbReference>
<dbReference type="PANTHER" id="PTHR22731:SF3">
    <property type="entry name" value="RIBONUCLEASES P_MRP PROTEIN SUBUNIT POP1"/>
    <property type="match status" value="1"/>
</dbReference>
<evidence type="ECO:0000259" key="7">
    <source>
        <dbReference type="Pfam" id="PF22770"/>
    </source>
</evidence>
<evidence type="ECO:0000313" key="9">
    <source>
        <dbReference type="Proteomes" id="UP000230066"/>
    </source>
</evidence>
<feature type="region of interest" description="Disordered" evidence="4">
    <location>
        <begin position="528"/>
        <end position="549"/>
    </location>
</feature>
<dbReference type="InterPro" id="IPR055079">
    <property type="entry name" value="POP1_C"/>
</dbReference>
<dbReference type="EMBL" id="JXXN02000548">
    <property type="protein sequence ID" value="THD27030.1"/>
    <property type="molecule type" value="Genomic_DNA"/>
</dbReference>
<feature type="domain" description="Pop1 N-terminal" evidence="5">
    <location>
        <begin position="125"/>
        <end position="189"/>
    </location>
</feature>
<evidence type="ECO:0000259" key="5">
    <source>
        <dbReference type="Pfam" id="PF06978"/>
    </source>
</evidence>
<organism evidence="8 9">
    <name type="scientific">Fasciola hepatica</name>
    <name type="common">Liver fluke</name>
    <dbReference type="NCBI Taxonomy" id="6192"/>
    <lineage>
        <taxon>Eukaryota</taxon>
        <taxon>Metazoa</taxon>
        <taxon>Spiralia</taxon>
        <taxon>Lophotrochozoa</taxon>
        <taxon>Platyhelminthes</taxon>
        <taxon>Trematoda</taxon>
        <taxon>Digenea</taxon>
        <taxon>Plagiorchiida</taxon>
        <taxon>Echinostomata</taxon>
        <taxon>Echinostomatoidea</taxon>
        <taxon>Fasciolidae</taxon>
        <taxon>Fasciola</taxon>
    </lineage>
</organism>
<protein>
    <submittedName>
        <fullName evidence="8">Ribonuclease P/MRP protein subunit POP1</fullName>
    </submittedName>
</protein>
<keyword evidence="2" id="KW-0819">tRNA processing</keyword>
<feature type="domain" description="Pop1 N-terminal" evidence="5">
    <location>
        <begin position="24"/>
        <end position="113"/>
    </location>
</feature>
<feature type="domain" description="POP1 C-terminal" evidence="7">
    <location>
        <begin position="674"/>
        <end position="761"/>
    </location>
</feature>
<dbReference type="InterPro" id="IPR027266">
    <property type="entry name" value="TrmE/GcvT-like"/>
</dbReference>
<proteinExistence type="predicted"/>
<gene>
    <name evidence="8" type="ORF">D915_002018</name>
</gene>
<evidence type="ECO:0000256" key="4">
    <source>
        <dbReference type="SAM" id="MobiDB-lite"/>
    </source>
</evidence>
<evidence type="ECO:0000313" key="8">
    <source>
        <dbReference type="EMBL" id="THD27030.1"/>
    </source>
</evidence>
<keyword evidence="9" id="KW-1185">Reference proteome</keyword>
<evidence type="ECO:0000256" key="3">
    <source>
        <dbReference type="ARBA" id="ARBA00023242"/>
    </source>
</evidence>
<dbReference type="PANTHER" id="PTHR22731">
    <property type="entry name" value="RIBONUCLEASES P/MRP PROTEIN SUBUNIT POP1"/>
    <property type="match status" value="1"/>
</dbReference>
<dbReference type="InterPro" id="IPR039182">
    <property type="entry name" value="Pop1"/>
</dbReference>
<evidence type="ECO:0000256" key="1">
    <source>
        <dbReference type="ARBA" id="ARBA00004123"/>
    </source>
</evidence>
<name>A0A4E0S383_FASHE</name>
<dbReference type="GO" id="GO:0000172">
    <property type="term" value="C:ribonuclease MRP complex"/>
    <property type="evidence" value="ECO:0007669"/>
    <property type="project" value="InterPro"/>
</dbReference>
<comment type="subcellular location">
    <subcellularLocation>
        <location evidence="1">Nucleus</location>
    </subcellularLocation>
</comment>
<dbReference type="Pfam" id="PF08170">
    <property type="entry name" value="POPLD"/>
    <property type="match status" value="1"/>
</dbReference>
<keyword evidence="3" id="KW-0539">Nucleus</keyword>
<dbReference type="InterPro" id="IPR009723">
    <property type="entry name" value="Pop1_N"/>
</dbReference>
<feature type="domain" description="POPLD" evidence="6">
    <location>
        <begin position="495"/>
        <end position="581"/>
    </location>
</feature>
<dbReference type="Pfam" id="PF06978">
    <property type="entry name" value="POP1_N"/>
    <property type="match status" value="2"/>
</dbReference>
<dbReference type="GO" id="GO:0001682">
    <property type="term" value="P:tRNA 5'-leader removal"/>
    <property type="evidence" value="ECO:0007669"/>
    <property type="project" value="InterPro"/>
</dbReference>
<dbReference type="AlphaFoldDB" id="A0A4E0S383"/>
<dbReference type="Proteomes" id="UP000230066">
    <property type="component" value="Unassembled WGS sequence"/>
</dbReference>
<dbReference type="GO" id="GO:0005655">
    <property type="term" value="C:nucleolar ribonuclease P complex"/>
    <property type="evidence" value="ECO:0007669"/>
    <property type="project" value="InterPro"/>
</dbReference>
<dbReference type="Pfam" id="PF22770">
    <property type="entry name" value="POP1_C"/>
    <property type="match status" value="1"/>
</dbReference>